<dbReference type="GO" id="GO:0022625">
    <property type="term" value="C:cytosolic large ribosomal subunit"/>
    <property type="evidence" value="ECO:0007669"/>
    <property type="project" value="TreeGrafter"/>
</dbReference>
<evidence type="ECO:0000256" key="5">
    <source>
        <dbReference type="ARBA" id="ARBA00022980"/>
    </source>
</evidence>
<keyword evidence="3" id="KW-0150">Chloroplast</keyword>
<evidence type="ECO:0000256" key="2">
    <source>
        <dbReference type="ARBA" id="ARBA00010592"/>
    </source>
</evidence>
<dbReference type="GO" id="GO:0000027">
    <property type="term" value="P:ribosomal large subunit assembly"/>
    <property type="evidence" value="ECO:0007669"/>
    <property type="project" value="TreeGrafter"/>
</dbReference>
<dbReference type="GO" id="GO:0003735">
    <property type="term" value="F:structural constituent of ribosome"/>
    <property type="evidence" value="ECO:0007669"/>
    <property type="project" value="InterPro"/>
</dbReference>
<protein>
    <recommendedName>
        <fullName evidence="9">60S ribosomal protein L6</fullName>
    </recommendedName>
</protein>
<feature type="region of interest" description="Disordered" evidence="7">
    <location>
        <begin position="1"/>
        <end position="21"/>
    </location>
</feature>
<reference evidence="8" key="1">
    <citation type="submission" date="2021-01" db="EMBL/GenBank/DDBJ databases">
        <authorList>
            <person name="Corre E."/>
            <person name="Pelletier E."/>
            <person name="Niang G."/>
            <person name="Scheremetjew M."/>
            <person name="Finn R."/>
            <person name="Kale V."/>
            <person name="Holt S."/>
            <person name="Cochrane G."/>
            <person name="Meng A."/>
            <person name="Brown T."/>
            <person name="Cohen L."/>
        </authorList>
    </citation>
    <scope>NUCLEOTIDE SEQUENCE</scope>
    <source>
        <strain evidence="8">CCMP1381</strain>
    </source>
</reference>
<evidence type="ECO:0000256" key="1">
    <source>
        <dbReference type="ARBA" id="ARBA00004229"/>
    </source>
</evidence>
<evidence type="ECO:0000256" key="7">
    <source>
        <dbReference type="SAM" id="MobiDB-lite"/>
    </source>
</evidence>
<keyword evidence="4" id="KW-0934">Plastid</keyword>
<evidence type="ECO:0000256" key="3">
    <source>
        <dbReference type="ARBA" id="ARBA00022528"/>
    </source>
</evidence>
<proteinExistence type="inferred from homology"/>
<comment type="similarity">
    <text evidence="2">Belongs to the eukaryotic ribosomal protein eL6 family.</text>
</comment>
<dbReference type="CDD" id="cd13156">
    <property type="entry name" value="KOW_RPL6"/>
    <property type="match status" value="1"/>
</dbReference>
<dbReference type="Pfam" id="PF01159">
    <property type="entry name" value="Ribosomal_L6e"/>
    <property type="match status" value="1"/>
</dbReference>
<dbReference type="PANTHER" id="PTHR10715">
    <property type="entry name" value="60S RIBOSOMAL PROTEIN L6"/>
    <property type="match status" value="1"/>
</dbReference>
<dbReference type="InterPro" id="IPR014722">
    <property type="entry name" value="Rib_uL2_dom2"/>
</dbReference>
<dbReference type="InterPro" id="IPR008991">
    <property type="entry name" value="Translation_prot_SH3-like_sf"/>
</dbReference>
<dbReference type="GO" id="GO:0002181">
    <property type="term" value="P:cytoplasmic translation"/>
    <property type="evidence" value="ECO:0007669"/>
    <property type="project" value="TreeGrafter"/>
</dbReference>
<sequence>MPKKSSTPRTPRFYPADDLPPRKVSKANKMTKLRASLTPGTVVILLAGRFRGKRVVFLKQLPSGLLLVSGPFKVNGVPVKRVSQSYVIATSLKVNVDPSVAKDIDDAYFKKEASAGGDESNEDKFFEEKKAQKVVSEKRKTDQAAVDGALMKAIGSVEMMKEYLAAPFTLSKKDKPHNMVF</sequence>
<dbReference type="EMBL" id="HBGS01032773">
    <property type="protein sequence ID" value="CAD9434244.1"/>
    <property type="molecule type" value="Transcribed_RNA"/>
</dbReference>
<dbReference type="AlphaFoldDB" id="A0A7S2G796"/>
<dbReference type="GO" id="GO:0009507">
    <property type="term" value="C:chloroplast"/>
    <property type="evidence" value="ECO:0007669"/>
    <property type="project" value="UniProtKB-SubCell"/>
</dbReference>
<gene>
    <name evidence="8" type="ORF">DSPE1174_LOCUS16841</name>
</gene>
<keyword evidence="6" id="KW-0687">Ribonucleoprotein</keyword>
<dbReference type="InterPro" id="IPR000915">
    <property type="entry name" value="60S_ribosomal_eL6"/>
</dbReference>
<name>A0A7S2G796_9STRA</name>
<organism evidence="8">
    <name type="scientific">Octactis speculum</name>
    <dbReference type="NCBI Taxonomy" id="3111310"/>
    <lineage>
        <taxon>Eukaryota</taxon>
        <taxon>Sar</taxon>
        <taxon>Stramenopiles</taxon>
        <taxon>Ochrophyta</taxon>
        <taxon>Dictyochophyceae</taxon>
        <taxon>Dictyochales</taxon>
        <taxon>Dictyochaceae</taxon>
        <taxon>Octactis</taxon>
    </lineage>
</organism>
<evidence type="ECO:0000313" key="8">
    <source>
        <dbReference type="EMBL" id="CAD9434244.1"/>
    </source>
</evidence>
<dbReference type="Gene3D" id="2.30.30.30">
    <property type="match status" value="1"/>
</dbReference>
<evidence type="ECO:0000256" key="4">
    <source>
        <dbReference type="ARBA" id="ARBA00022640"/>
    </source>
</evidence>
<evidence type="ECO:0008006" key="9">
    <source>
        <dbReference type="Google" id="ProtNLM"/>
    </source>
</evidence>
<evidence type="ECO:0000256" key="6">
    <source>
        <dbReference type="ARBA" id="ARBA00023274"/>
    </source>
</evidence>
<dbReference type="GO" id="GO:0003723">
    <property type="term" value="F:RNA binding"/>
    <property type="evidence" value="ECO:0007669"/>
    <property type="project" value="TreeGrafter"/>
</dbReference>
<keyword evidence="5" id="KW-0689">Ribosomal protein</keyword>
<dbReference type="FunFam" id="2.30.30.30:FF:000014">
    <property type="entry name" value="60S ribosomal protein L6"/>
    <property type="match status" value="1"/>
</dbReference>
<dbReference type="InterPro" id="IPR041997">
    <property type="entry name" value="Ribosomal_eL6_KOW"/>
</dbReference>
<accession>A0A7S2G796</accession>
<comment type="subcellular location">
    <subcellularLocation>
        <location evidence="1">Plastid</location>
        <location evidence="1">Chloroplast</location>
    </subcellularLocation>
</comment>
<dbReference type="PANTHER" id="PTHR10715:SF0">
    <property type="entry name" value="LARGE RIBOSOMAL SUBUNIT PROTEIN EL6"/>
    <property type="match status" value="1"/>
</dbReference>
<dbReference type="SUPFAM" id="SSF50104">
    <property type="entry name" value="Translation proteins SH3-like domain"/>
    <property type="match status" value="1"/>
</dbReference>